<sequence>MTHEFEVRESIEIEATPEQVWEAIATGPGVDSWFMGRNEIEPGEGGRTRMTLAGMTEEATVTAYEPGKRFAYRSDESPEGTFMAMEYLIEGRQGGGTVLRMVHSGFLGDDWEAEYEAMSVGDLMYLRKLAVYLKHFPGRISTFNLFAVGPQVPADRAWAAFGDALGLPGAPAAGAAVRLSVEGLPAAGGVVEWADRGFVGVRTDGGLYMLLHGHLDTVVVEYHHYTGDLDTGRLETAWGTWLERAFA</sequence>
<accession>A0A931DKZ5</accession>
<keyword evidence="4" id="KW-1185">Reference proteome</keyword>
<dbReference type="Gene3D" id="3.30.530.20">
    <property type="match status" value="1"/>
</dbReference>
<protein>
    <submittedName>
        <fullName evidence="3">Uncharacterized protein YndB with AHSA1/START domain</fullName>
    </submittedName>
</protein>
<dbReference type="CDD" id="cd07814">
    <property type="entry name" value="SRPBCC_CalC_Aha1-like"/>
    <property type="match status" value="1"/>
</dbReference>
<evidence type="ECO:0000256" key="1">
    <source>
        <dbReference type="ARBA" id="ARBA00006817"/>
    </source>
</evidence>
<evidence type="ECO:0000313" key="4">
    <source>
        <dbReference type="Proteomes" id="UP000614047"/>
    </source>
</evidence>
<proteinExistence type="inferred from homology"/>
<dbReference type="Proteomes" id="UP000614047">
    <property type="component" value="Unassembled WGS sequence"/>
</dbReference>
<dbReference type="Pfam" id="PF08327">
    <property type="entry name" value="AHSA1"/>
    <property type="match status" value="1"/>
</dbReference>
<evidence type="ECO:0000313" key="3">
    <source>
        <dbReference type="EMBL" id="MBG6089476.1"/>
    </source>
</evidence>
<reference evidence="3" key="1">
    <citation type="submission" date="2020-11" db="EMBL/GenBank/DDBJ databases">
        <title>Sequencing the genomes of 1000 actinobacteria strains.</title>
        <authorList>
            <person name="Klenk H.-P."/>
        </authorList>
    </citation>
    <scope>NUCLEOTIDE SEQUENCE</scope>
    <source>
        <strain evidence="3">DSM 43175</strain>
    </source>
</reference>
<dbReference type="InterPro" id="IPR013538">
    <property type="entry name" value="ASHA1/2-like_C"/>
</dbReference>
<dbReference type="SUPFAM" id="SSF55961">
    <property type="entry name" value="Bet v1-like"/>
    <property type="match status" value="1"/>
</dbReference>
<dbReference type="RefSeq" id="WP_197012079.1">
    <property type="nucleotide sequence ID" value="NZ_BAABES010000004.1"/>
</dbReference>
<dbReference type="EMBL" id="JADOUA010000001">
    <property type="protein sequence ID" value="MBG6089476.1"/>
    <property type="molecule type" value="Genomic_DNA"/>
</dbReference>
<feature type="domain" description="Activator of Hsp90 ATPase homologue 1/2-like C-terminal" evidence="2">
    <location>
        <begin position="15"/>
        <end position="134"/>
    </location>
</feature>
<gene>
    <name evidence="3" type="ORF">IW256_003589</name>
</gene>
<evidence type="ECO:0000259" key="2">
    <source>
        <dbReference type="Pfam" id="PF08327"/>
    </source>
</evidence>
<dbReference type="AlphaFoldDB" id="A0A931DKZ5"/>
<name>A0A931DKZ5_9ACTN</name>
<organism evidence="3 4">
    <name type="scientific">Actinomadura viridis</name>
    <dbReference type="NCBI Taxonomy" id="58110"/>
    <lineage>
        <taxon>Bacteria</taxon>
        <taxon>Bacillati</taxon>
        <taxon>Actinomycetota</taxon>
        <taxon>Actinomycetes</taxon>
        <taxon>Streptosporangiales</taxon>
        <taxon>Thermomonosporaceae</taxon>
        <taxon>Actinomadura</taxon>
    </lineage>
</organism>
<dbReference type="InterPro" id="IPR023393">
    <property type="entry name" value="START-like_dom_sf"/>
</dbReference>
<comment type="caution">
    <text evidence="3">The sequence shown here is derived from an EMBL/GenBank/DDBJ whole genome shotgun (WGS) entry which is preliminary data.</text>
</comment>
<comment type="similarity">
    <text evidence="1">Belongs to the AHA1 family.</text>
</comment>